<keyword evidence="9" id="KW-0249">Electron transport</keyword>
<evidence type="ECO:0000256" key="8">
    <source>
        <dbReference type="ARBA" id="ARBA00022723"/>
    </source>
</evidence>
<evidence type="ECO:0000313" key="16">
    <source>
        <dbReference type="EMBL" id="SUZ82058.1"/>
    </source>
</evidence>
<protein>
    <recommendedName>
        <fullName evidence="15">Cytochrome b561 bacterial/Ni-hydrogenase domain-containing protein</fullName>
    </recommendedName>
</protein>
<keyword evidence="7 14" id="KW-0812">Transmembrane</keyword>
<dbReference type="GO" id="GO:0009055">
    <property type="term" value="F:electron transfer activity"/>
    <property type="evidence" value="ECO:0007669"/>
    <property type="project" value="InterPro"/>
</dbReference>
<organism evidence="16">
    <name type="scientific">marine metagenome</name>
    <dbReference type="NCBI Taxonomy" id="408172"/>
    <lineage>
        <taxon>unclassified sequences</taxon>
        <taxon>metagenomes</taxon>
        <taxon>ecological metagenomes</taxon>
    </lineage>
</organism>
<feature type="transmembrane region" description="Helical" evidence="14">
    <location>
        <begin position="144"/>
        <end position="170"/>
    </location>
</feature>
<keyword evidence="11" id="KW-0408">Iron</keyword>
<gene>
    <name evidence="16" type="ORF">METZ01_LOCUS34912</name>
</gene>
<dbReference type="PANTHER" id="PTHR30074:SF6">
    <property type="entry name" value="FORMATE DEHYDROGENASE GAMMA SUBUNIT"/>
    <property type="match status" value="1"/>
</dbReference>
<keyword evidence="5" id="KW-1003">Cell membrane</keyword>
<feature type="transmembrane region" description="Helical" evidence="14">
    <location>
        <begin position="190"/>
        <end position="210"/>
    </location>
</feature>
<evidence type="ECO:0000256" key="1">
    <source>
        <dbReference type="ARBA" id="ARBA00001971"/>
    </source>
</evidence>
<evidence type="ECO:0000256" key="7">
    <source>
        <dbReference type="ARBA" id="ARBA00022692"/>
    </source>
</evidence>
<dbReference type="GO" id="GO:0022904">
    <property type="term" value="P:respiratory electron transport chain"/>
    <property type="evidence" value="ECO:0007669"/>
    <property type="project" value="InterPro"/>
</dbReference>
<evidence type="ECO:0000256" key="3">
    <source>
        <dbReference type="ARBA" id="ARBA00010747"/>
    </source>
</evidence>
<keyword evidence="12 14" id="KW-0472">Membrane</keyword>
<dbReference type="GO" id="GO:0015944">
    <property type="term" value="P:formate oxidation"/>
    <property type="evidence" value="ECO:0007669"/>
    <property type="project" value="TreeGrafter"/>
</dbReference>
<feature type="transmembrane region" description="Helical" evidence="14">
    <location>
        <begin position="103"/>
        <end position="123"/>
    </location>
</feature>
<keyword evidence="8" id="KW-0479">Metal-binding</keyword>
<dbReference type="InterPro" id="IPR011577">
    <property type="entry name" value="Cyt_b561_bac/Ni-Hgenase"/>
</dbReference>
<evidence type="ECO:0000256" key="14">
    <source>
        <dbReference type="SAM" id="Phobius"/>
    </source>
</evidence>
<evidence type="ECO:0000256" key="4">
    <source>
        <dbReference type="ARBA" id="ARBA00022448"/>
    </source>
</evidence>
<dbReference type="GO" id="GO:0008863">
    <property type="term" value="F:formate dehydrogenase (NAD+) activity"/>
    <property type="evidence" value="ECO:0007669"/>
    <property type="project" value="InterPro"/>
</dbReference>
<dbReference type="Pfam" id="PF01292">
    <property type="entry name" value="Ni_hydr_CYTB"/>
    <property type="match status" value="1"/>
</dbReference>
<sequence length="365" mass="39896">MMNSENNAAVEVSRRKRRNRRILWTFVAMWMMVVLAPIPGYFMTTDTVQAKGEFTDNPRSAYWGEVRQGGSGYTTDKGLEAGNLVNDGGEIWRVLRNDTIMPYGAWLIAFIVVAIGAYFMFAGPMKVEGELSGTKIKRWNLYDICIHWVVAVTFFVMSISGLILLYGRAVLIPLFGREGFAGLAMLCKDVHNLLGIPFAVALVMMILPWLKDNMFRSEDAEWLANAGGMFDGSHPSSGKNNAGEKIWFWMLAIGGTVLIVSGVILVMPNLEPLRSTMISMHILHSVSGLILIAVSLGHSYMGSFGVEGALDGMVTGEVDTAWAKQHHDLWYAEQMGEEAPAKGKKSAQSSTTGPAGLSTGKVSAS</sequence>
<feature type="transmembrane region" description="Helical" evidence="14">
    <location>
        <begin position="21"/>
        <end position="42"/>
    </location>
</feature>
<dbReference type="PANTHER" id="PTHR30074">
    <property type="entry name" value="FORMATE DEHYDROGENASE, NITRATE-INDUCIBLE, CYTOCHROME B556 FDN SUBUNIT"/>
    <property type="match status" value="1"/>
</dbReference>
<keyword evidence="6" id="KW-0349">Heme</keyword>
<dbReference type="SUPFAM" id="SSF81342">
    <property type="entry name" value="Transmembrane di-heme cytochromes"/>
    <property type="match status" value="1"/>
</dbReference>
<comment type="similarity">
    <text evidence="3">Belongs to the formate dehydrogenase gamma subunit family.</text>
</comment>
<dbReference type="NCBIfam" id="TIGR01583">
    <property type="entry name" value="formate-DH-gamm"/>
    <property type="match status" value="1"/>
</dbReference>
<evidence type="ECO:0000256" key="11">
    <source>
        <dbReference type="ARBA" id="ARBA00023004"/>
    </source>
</evidence>
<evidence type="ECO:0000256" key="10">
    <source>
        <dbReference type="ARBA" id="ARBA00022989"/>
    </source>
</evidence>
<dbReference type="GO" id="GO:0005886">
    <property type="term" value="C:plasma membrane"/>
    <property type="evidence" value="ECO:0007669"/>
    <property type="project" value="UniProtKB-SubCell"/>
</dbReference>
<dbReference type="Gene3D" id="1.20.950.20">
    <property type="entry name" value="Transmembrane di-heme cytochromes, Chain C"/>
    <property type="match status" value="1"/>
</dbReference>
<feature type="domain" description="Cytochrome b561 bacterial/Ni-hydrogenase" evidence="15">
    <location>
        <begin position="138"/>
        <end position="316"/>
    </location>
</feature>
<dbReference type="GO" id="GO:0009326">
    <property type="term" value="C:formate dehydrogenase complex"/>
    <property type="evidence" value="ECO:0007669"/>
    <property type="project" value="InterPro"/>
</dbReference>
<dbReference type="GO" id="GO:0036397">
    <property type="term" value="F:formate dehydrogenase (quinone) activity"/>
    <property type="evidence" value="ECO:0007669"/>
    <property type="project" value="TreeGrafter"/>
</dbReference>
<dbReference type="GO" id="GO:0009061">
    <property type="term" value="P:anaerobic respiration"/>
    <property type="evidence" value="ECO:0007669"/>
    <property type="project" value="TreeGrafter"/>
</dbReference>
<keyword evidence="4" id="KW-0813">Transport</keyword>
<proteinExistence type="inferred from homology"/>
<evidence type="ECO:0000256" key="6">
    <source>
        <dbReference type="ARBA" id="ARBA00022617"/>
    </source>
</evidence>
<feature type="region of interest" description="Disordered" evidence="13">
    <location>
        <begin position="336"/>
        <end position="365"/>
    </location>
</feature>
<dbReference type="AlphaFoldDB" id="A0A381QTS0"/>
<keyword evidence="10 14" id="KW-1133">Transmembrane helix</keyword>
<reference evidence="16" key="1">
    <citation type="submission" date="2018-05" db="EMBL/GenBank/DDBJ databases">
        <authorList>
            <person name="Lanie J.A."/>
            <person name="Ng W.-L."/>
            <person name="Kazmierczak K.M."/>
            <person name="Andrzejewski T.M."/>
            <person name="Davidsen T.M."/>
            <person name="Wayne K.J."/>
            <person name="Tettelin H."/>
            <person name="Glass J.I."/>
            <person name="Rusch D."/>
            <person name="Podicherti R."/>
            <person name="Tsui H.-C.T."/>
            <person name="Winkler M.E."/>
        </authorList>
    </citation>
    <scope>NUCLEOTIDE SEQUENCE</scope>
</reference>
<feature type="transmembrane region" description="Helical" evidence="14">
    <location>
        <begin position="246"/>
        <end position="266"/>
    </location>
</feature>
<evidence type="ECO:0000256" key="5">
    <source>
        <dbReference type="ARBA" id="ARBA00022475"/>
    </source>
</evidence>
<evidence type="ECO:0000256" key="9">
    <source>
        <dbReference type="ARBA" id="ARBA00022982"/>
    </source>
</evidence>
<comment type="subcellular location">
    <subcellularLocation>
        <location evidence="2">Cell membrane</location>
        <topology evidence="2">Multi-pass membrane protein</topology>
    </subcellularLocation>
</comment>
<dbReference type="InterPro" id="IPR006471">
    <property type="entry name" value="Formate_DH_gsu"/>
</dbReference>
<evidence type="ECO:0000256" key="13">
    <source>
        <dbReference type="SAM" id="MobiDB-lite"/>
    </source>
</evidence>
<comment type="cofactor">
    <cofactor evidence="1">
        <name>heme</name>
        <dbReference type="ChEBI" id="CHEBI:30413"/>
    </cofactor>
</comment>
<evidence type="ECO:0000256" key="2">
    <source>
        <dbReference type="ARBA" id="ARBA00004651"/>
    </source>
</evidence>
<dbReference type="FunFam" id="1.20.950.20:FF:000002">
    <property type="entry name" value="Formate dehydrogenase cytochrome b556 subunit"/>
    <property type="match status" value="1"/>
</dbReference>
<accession>A0A381QTS0</accession>
<dbReference type="EMBL" id="UINC01001489">
    <property type="protein sequence ID" value="SUZ82058.1"/>
    <property type="molecule type" value="Genomic_DNA"/>
</dbReference>
<name>A0A381QTS0_9ZZZZ</name>
<dbReference type="InterPro" id="IPR051817">
    <property type="entry name" value="FDH_cytochrome_b556_subunit"/>
</dbReference>
<feature type="transmembrane region" description="Helical" evidence="14">
    <location>
        <begin position="278"/>
        <end position="296"/>
    </location>
</feature>
<evidence type="ECO:0000256" key="12">
    <source>
        <dbReference type="ARBA" id="ARBA00023136"/>
    </source>
</evidence>
<evidence type="ECO:0000259" key="15">
    <source>
        <dbReference type="Pfam" id="PF01292"/>
    </source>
</evidence>
<dbReference type="InterPro" id="IPR016174">
    <property type="entry name" value="Di-haem_cyt_TM"/>
</dbReference>
<dbReference type="GO" id="GO:0046872">
    <property type="term" value="F:metal ion binding"/>
    <property type="evidence" value="ECO:0007669"/>
    <property type="project" value="UniProtKB-KW"/>
</dbReference>